<feature type="transmembrane region" description="Helical" evidence="7">
    <location>
        <begin position="54"/>
        <end position="77"/>
    </location>
</feature>
<dbReference type="CDD" id="cd17503">
    <property type="entry name" value="MFS_LmrB_MDR_like"/>
    <property type="match status" value="1"/>
</dbReference>
<dbReference type="PRINTS" id="PR01036">
    <property type="entry name" value="TCRTETB"/>
</dbReference>
<name>A0A2T1HXS6_9HYPH</name>
<dbReference type="Proteomes" id="UP000239772">
    <property type="component" value="Unassembled WGS sequence"/>
</dbReference>
<keyword evidence="5 7" id="KW-1133">Transmembrane helix</keyword>
<evidence type="ECO:0000313" key="9">
    <source>
        <dbReference type="EMBL" id="PSC06378.1"/>
    </source>
</evidence>
<keyword evidence="2" id="KW-0813">Transport</keyword>
<protein>
    <submittedName>
        <fullName evidence="9">MFS transporter</fullName>
    </submittedName>
</protein>
<feature type="transmembrane region" description="Helical" evidence="7">
    <location>
        <begin position="231"/>
        <end position="251"/>
    </location>
</feature>
<feature type="transmembrane region" description="Helical" evidence="7">
    <location>
        <begin position="173"/>
        <end position="194"/>
    </location>
</feature>
<evidence type="ECO:0000256" key="5">
    <source>
        <dbReference type="ARBA" id="ARBA00022989"/>
    </source>
</evidence>
<reference evidence="10" key="1">
    <citation type="submission" date="2018-03" db="EMBL/GenBank/DDBJ databases">
        <authorList>
            <person name="Sun L."/>
            <person name="Liu H."/>
            <person name="Chen W."/>
            <person name="Huang K."/>
            <person name="Liu W."/>
            <person name="Gao X."/>
        </authorList>
    </citation>
    <scope>NUCLEOTIDE SEQUENCE [LARGE SCALE GENOMIC DNA]</scope>
    <source>
        <strain evidence="10">SH9</strain>
    </source>
</reference>
<evidence type="ECO:0000256" key="4">
    <source>
        <dbReference type="ARBA" id="ARBA00022692"/>
    </source>
</evidence>
<evidence type="ECO:0000256" key="2">
    <source>
        <dbReference type="ARBA" id="ARBA00022448"/>
    </source>
</evidence>
<dbReference type="SUPFAM" id="SSF103473">
    <property type="entry name" value="MFS general substrate transporter"/>
    <property type="match status" value="1"/>
</dbReference>
<dbReference type="PANTHER" id="PTHR23501:SF1">
    <property type="entry name" value="TRANSPORT PROTEIN HSRA-RELATED"/>
    <property type="match status" value="1"/>
</dbReference>
<dbReference type="GO" id="GO:0005886">
    <property type="term" value="C:plasma membrane"/>
    <property type="evidence" value="ECO:0007669"/>
    <property type="project" value="UniProtKB-SubCell"/>
</dbReference>
<evidence type="ECO:0000256" key="6">
    <source>
        <dbReference type="ARBA" id="ARBA00023136"/>
    </source>
</evidence>
<feature type="transmembrane region" description="Helical" evidence="7">
    <location>
        <begin position="305"/>
        <end position="326"/>
    </location>
</feature>
<dbReference type="Gene3D" id="1.20.1250.20">
    <property type="entry name" value="MFS general substrate transporter like domains"/>
    <property type="match status" value="1"/>
</dbReference>
<keyword evidence="4 7" id="KW-0812">Transmembrane</keyword>
<evidence type="ECO:0000256" key="3">
    <source>
        <dbReference type="ARBA" id="ARBA00022475"/>
    </source>
</evidence>
<keyword evidence="3" id="KW-1003">Cell membrane</keyword>
<dbReference type="InterPro" id="IPR011701">
    <property type="entry name" value="MFS"/>
</dbReference>
<accession>A0A2T1HXS6</accession>
<organism evidence="9 10">
    <name type="scientific">Alsobacter soli</name>
    <dbReference type="NCBI Taxonomy" id="2109933"/>
    <lineage>
        <taxon>Bacteria</taxon>
        <taxon>Pseudomonadati</taxon>
        <taxon>Pseudomonadota</taxon>
        <taxon>Alphaproteobacteria</taxon>
        <taxon>Hyphomicrobiales</taxon>
        <taxon>Alsobacteraceae</taxon>
        <taxon>Alsobacter</taxon>
    </lineage>
</organism>
<dbReference type="InterPro" id="IPR020846">
    <property type="entry name" value="MFS_dom"/>
</dbReference>
<dbReference type="OrthoDB" id="9812221at2"/>
<dbReference type="InterPro" id="IPR036259">
    <property type="entry name" value="MFS_trans_sf"/>
</dbReference>
<comment type="caution">
    <text evidence="9">The sequence shown here is derived from an EMBL/GenBank/DDBJ whole genome shotgun (WGS) entry which is preliminary data.</text>
</comment>
<dbReference type="NCBIfam" id="TIGR00711">
    <property type="entry name" value="efflux_EmrB"/>
    <property type="match status" value="1"/>
</dbReference>
<dbReference type="RefSeq" id="WP_106335292.1">
    <property type="nucleotide sequence ID" value="NZ_PVZS01000003.1"/>
</dbReference>
<dbReference type="EMBL" id="PVZS01000003">
    <property type="protein sequence ID" value="PSC06378.1"/>
    <property type="molecule type" value="Genomic_DNA"/>
</dbReference>
<comment type="subcellular location">
    <subcellularLocation>
        <location evidence="1">Cell membrane</location>
        <topology evidence="1">Multi-pass membrane protein</topology>
    </subcellularLocation>
</comment>
<evidence type="ECO:0000259" key="8">
    <source>
        <dbReference type="PROSITE" id="PS50850"/>
    </source>
</evidence>
<keyword evidence="10" id="KW-1185">Reference proteome</keyword>
<feature type="transmembrane region" description="Helical" evidence="7">
    <location>
        <begin position="143"/>
        <end position="161"/>
    </location>
</feature>
<feature type="domain" description="Major facilitator superfamily (MFS) profile" evidence="8">
    <location>
        <begin position="19"/>
        <end position="465"/>
    </location>
</feature>
<feature type="transmembrane region" description="Helical" evidence="7">
    <location>
        <begin position="110"/>
        <end position="131"/>
    </location>
</feature>
<evidence type="ECO:0000256" key="7">
    <source>
        <dbReference type="SAM" id="Phobius"/>
    </source>
</evidence>
<dbReference type="AlphaFoldDB" id="A0A2T1HXS6"/>
<proteinExistence type="predicted"/>
<dbReference type="Gene3D" id="1.20.1720.10">
    <property type="entry name" value="Multidrug resistance protein D"/>
    <property type="match status" value="1"/>
</dbReference>
<gene>
    <name evidence="9" type="ORF">SLNSH_03590</name>
</gene>
<evidence type="ECO:0000313" key="10">
    <source>
        <dbReference type="Proteomes" id="UP000239772"/>
    </source>
</evidence>
<feature type="transmembrane region" description="Helical" evidence="7">
    <location>
        <begin position="272"/>
        <end position="293"/>
    </location>
</feature>
<dbReference type="GO" id="GO:0022857">
    <property type="term" value="F:transmembrane transporter activity"/>
    <property type="evidence" value="ECO:0007669"/>
    <property type="project" value="InterPro"/>
</dbReference>
<evidence type="ECO:0000256" key="1">
    <source>
        <dbReference type="ARBA" id="ARBA00004651"/>
    </source>
</evidence>
<dbReference type="InterPro" id="IPR004638">
    <property type="entry name" value="EmrB-like"/>
</dbReference>
<feature type="transmembrane region" description="Helical" evidence="7">
    <location>
        <begin position="206"/>
        <end position="225"/>
    </location>
</feature>
<sequence>MRRLASSSSRFSLPPERLVPLIVATALFMENLDSTVLATSLPAIARDLGENPIHLKLALTSYLLALAIFIPASGWLADRFGARTVFRLAMGVFAAGSIGCGFSTDIGSLVAARVLQGMGGAMMVPVGRLVVLRTIDRSQIVDALAWLTIPALLGPILGPPVGGFITTYLNWRWIFWVNVPIAALGIVLATLHIPNVREEERRPFDMIGFVLVGPGLAAFLTGATLSGLGLIPASGVVGLIVGGFLLLVLYVRHALKAPAPLIDLRLLSLPTFRASITGGFLFRVGVGATPFLLPLLLQAGFGYDAFRSGLTTFAAGIGSMAMKLVASPILRRFGFRRVLVLNAVISSIFVAAPGLFGPSTPVVLMIAILVTGGFLRSLEFTSINAVAYADMPAEKLSRATTFATVLQELSGSVGVSIAALGLEGASRIMGGDPLALNHFPWVFALIGCISVCSAVIFWRLLPLGAGEALVARPVSGGAPVGAKMGAADKP</sequence>
<dbReference type="PANTHER" id="PTHR23501">
    <property type="entry name" value="MAJOR FACILITATOR SUPERFAMILY"/>
    <property type="match status" value="1"/>
</dbReference>
<feature type="transmembrane region" description="Helical" evidence="7">
    <location>
        <begin position="84"/>
        <end position="104"/>
    </location>
</feature>
<feature type="transmembrane region" description="Helical" evidence="7">
    <location>
        <begin position="441"/>
        <end position="461"/>
    </location>
</feature>
<keyword evidence="6 7" id="KW-0472">Membrane</keyword>
<dbReference type="Pfam" id="PF07690">
    <property type="entry name" value="MFS_1"/>
    <property type="match status" value="1"/>
</dbReference>
<dbReference type="PROSITE" id="PS50850">
    <property type="entry name" value="MFS"/>
    <property type="match status" value="1"/>
</dbReference>